<keyword evidence="8" id="KW-1185">Reference proteome</keyword>
<gene>
    <name evidence="7" type="ORF">BV898_10800</name>
</gene>
<protein>
    <recommendedName>
        <fullName evidence="6">Peptidase S1 domain-containing protein</fullName>
    </recommendedName>
</protein>
<dbReference type="InterPro" id="IPR018114">
    <property type="entry name" value="TRYPSIN_HIS"/>
</dbReference>
<evidence type="ECO:0000256" key="4">
    <source>
        <dbReference type="ARBA" id="ARBA00023157"/>
    </source>
</evidence>
<sequence>MRVLIYLAILVITKDFLVTGTHSQNRTDFDEFDDDDFGEEEVDDAISIVSAPLDPTIVENATVTPVINGPADAIISGQQVRPHKYPFVVSLQLHVEVKSGERNYHFCGGSLISSVHILTAAHCLADNSGKPNVPAATSMLVSGYTIGSPRARCIFQGRTHSDSPRV</sequence>
<feature type="chain" id="PRO_5012393357" description="Peptidase S1 domain-containing protein" evidence="5">
    <location>
        <begin position="24"/>
        <end position="166"/>
    </location>
</feature>
<keyword evidence="1" id="KW-0645">Protease</keyword>
<evidence type="ECO:0000256" key="1">
    <source>
        <dbReference type="ARBA" id="ARBA00022670"/>
    </source>
</evidence>
<evidence type="ECO:0000256" key="3">
    <source>
        <dbReference type="ARBA" id="ARBA00022825"/>
    </source>
</evidence>
<dbReference type="Gene3D" id="2.40.10.10">
    <property type="entry name" value="Trypsin-like serine proteases"/>
    <property type="match status" value="1"/>
</dbReference>
<keyword evidence="3" id="KW-0720">Serine protease</keyword>
<dbReference type="EMBL" id="MTYJ01000095">
    <property type="protein sequence ID" value="OQV15041.1"/>
    <property type="molecule type" value="Genomic_DNA"/>
</dbReference>
<reference evidence="8" key="1">
    <citation type="submission" date="2017-01" db="EMBL/GenBank/DDBJ databases">
        <title>Comparative genomics of anhydrobiosis in the tardigrade Hypsibius dujardini.</title>
        <authorList>
            <person name="Yoshida Y."/>
            <person name="Koutsovoulos G."/>
            <person name="Laetsch D."/>
            <person name="Stevens L."/>
            <person name="Kumar S."/>
            <person name="Horikawa D."/>
            <person name="Ishino K."/>
            <person name="Komine S."/>
            <person name="Tomita M."/>
            <person name="Blaxter M."/>
            <person name="Arakawa K."/>
        </authorList>
    </citation>
    <scope>NUCLEOTIDE SEQUENCE [LARGE SCALE GENOMIC DNA]</scope>
    <source>
        <strain evidence="8">Z151</strain>
    </source>
</reference>
<evidence type="ECO:0000313" key="7">
    <source>
        <dbReference type="EMBL" id="OQV15041.1"/>
    </source>
</evidence>
<dbReference type="AlphaFoldDB" id="A0A1W0WIK0"/>
<dbReference type="GO" id="GO:0004252">
    <property type="term" value="F:serine-type endopeptidase activity"/>
    <property type="evidence" value="ECO:0007669"/>
    <property type="project" value="InterPro"/>
</dbReference>
<comment type="caution">
    <text evidence="7">The sequence shown here is derived from an EMBL/GenBank/DDBJ whole genome shotgun (WGS) entry which is preliminary data.</text>
</comment>
<keyword evidence="4" id="KW-1015">Disulfide bond</keyword>
<dbReference type="GO" id="GO:0006508">
    <property type="term" value="P:proteolysis"/>
    <property type="evidence" value="ECO:0007669"/>
    <property type="project" value="UniProtKB-KW"/>
</dbReference>
<dbReference type="OrthoDB" id="5597713at2759"/>
<organism evidence="7 8">
    <name type="scientific">Hypsibius exemplaris</name>
    <name type="common">Freshwater tardigrade</name>
    <dbReference type="NCBI Taxonomy" id="2072580"/>
    <lineage>
        <taxon>Eukaryota</taxon>
        <taxon>Metazoa</taxon>
        <taxon>Ecdysozoa</taxon>
        <taxon>Tardigrada</taxon>
        <taxon>Eutardigrada</taxon>
        <taxon>Parachela</taxon>
        <taxon>Hypsibioidea</taxon>
        <taxon>Hypsibiidae</taxon>
        <taxon>Hypsibius</taxon>
    </lineage>
</organism>
<dbReference type="PROSITE" id="PS00134">
    <property type="entry name" value="TRYPSIN_HIS"/>
    <property type="match status" value="1"/>
</dbReference>
<dbReference type="PANTHER" id="PTHR24276">
    <property type="entry name" value="POLYSERASE-RELATED"/>
    <property type="match status" value="1"/>
</dbReference>
<evidence type="ECO:0000259" key="6">
    <source>
        <dbReference type="Pfam" id="PF00089"/>
    </source>
</evidence>
<feature type="signal peptide" evidence="5">
    <location>
        <begin position="1"/>
        <end position="23"/>
    </location>
</feature>
<evidence type="ECO:0000256" key="2">
    <source>
        <dbReference type="ARBA" id="ARBA00022801"/>
    </source>
</evidence>
<accession>A0A1W0WIK0</accession>
<keyword evidence="2" id="KW-0378">Hydrolase</keyword>
<dbReference type="Pfam" id="PF00089">
    <property type="entry name" value="Trypsin"/>
    <property type="match status" value="1"/>
</dbReference>
<keyword evidence="5" id="KW-0732">Signal</keyword>
<dbReference type="Proteomes" id="UP000192578">
    <property type="component" value="Unassembled WGS sequence"/>
</dbReference>
<dbReference type="PANTHER" id="PTHR24276:SF98">
    <property type="entry name" value="FI18310P1-RELATED"/>
    <property type="match status" value="1"/>
</dbReference>
<dbReference type="InterPro" id="IPR009003">
    <property type="entry name" value="Peptidase_S1_PA"/>
</dbReference>
<evidence type="ECO:0000256" key="5">
    <source>
        <dbReference type="SAM" id="SignalP"/>
    </source>
</evidence>
<dbReference type="InterPro" id="IPR050430">
    <property type="entry name" value="Peptidase_S1"/>
</dbReference>
<dbReference type="InterPro" id="IPR001254">
    <property type="entry name" value="Trypsin_dom"/>
</dbReference>
<feature type="domain" description="Peptidase S1" evidence="6">
    <location>
        <begin position="74"/>
        <end position="130"/>
    </location>
</feature>
<dbReference type="InterPro" id="IPR043504">
    <property type="entry name" value="Peptidase_S1_PA_chymotrypsin"/>
</dbReference>
<name>A0A1W0WIK0_HYPEX</name>
<proteinExistence type="predicted"/>
<dbReference type="SUPFAM" id="SSF50494">
    <property type="entry name" value="Trypsin-like serine proteases"/>
    <property type="match status" value="1"/>
</dbReference>
<evidence type="ECO:0000313" key="8">
    <source>
        <dbReference type="Proteomes" id="UP000192578"/>
    </source>
</evidence>